<dbReference type="Proteomes" id="UP001498421">
    <property type="component" value="Unassembled WGS sequence"/>
</dbReference>
<protein>
    <submittedName>
        <fullName evidence="2">Uncharacterized protein</fullName>
    </submittedName>
</protein>
<organism evidence="2 3">
    <name type="scientific">Neonectria magnoliae</name>
    <dbReference type="NCBI Taxonomy" id="2732573"/>
    <lineage>
        <taxon>Eukaryota</taxon>
        <taxon>Fungi</taxon>
        <taxon>Dikarya</taxon>
        <taxon>Ascomycota</taxon>
        <taxon>Pezizomycotina</taxon>
        <taxon>Sordariomycetes</taxon>
        <taxon>Hypocreomycetidae</taxon>
        <taxon>Hypocreales</taxon>
        <taxon>Nectriaceae</taxon>
        <taxon>Neonectria</taxon>
    </lineage>
</organism>
<evidence type="ECO:0000313" key="3">
    <source>
        <dbReference type="Proteomes" id="UP001498421"/>
    </source>
</evidence>
<reference evidence="2 3" key="1">
    <citation type="journal article" date="2025" name="Microbiol. Resour. Announc.">
        <title>Draft genome sequences for Neonectria magnoliae and Neonectria punicea, canker pathogens of Liriodendron tulipifera and Acer saccharum in West Virginia.</title>
        <authorList>
            <person name="Petronek H.M."/>
            <person name="Kasson M.T."/>
            <person name="Metheny A.M."/>
            <person name="Stauder C.M."/>
            <person name="Lovett B."/>
            <person name="Lynch S.C."/>
            <person name="Garnas J.R."/>
            <person name="Kasson L.R."/>
            <person name="Stajich J.E."/>
        </authorList>
    </citation>
    <scope>NUCLEOTIDE SEQUENCE [LARGE SCALE GENOMIC DNA]</scope>
    <source>
        <strain evidence="2 3">NRRL 64651</strain>
    </source>
</reference>
<proteinExistence type="predicted"/>
<sequence length="74" mass="7989">MHLTKTTTLVTIACLSLAAAMHTKRESMEDGAILKFLNDLEVRGEGLTVQYQTTTRTVRAVKSGIAVSVARIVA</sequence>
<comment type="caution">
    <text evidence="2">The sequence shown here is derived from an EMBL/GenBank/DDBJ whole genome shotgun (WGS) entry which is preliminary data.</text>
</comment>
<evidence type="ECO:0000256" key="1">
    <source>
        <dbReference type="SAM" id="SignalP"/>
    </source>
</evidence>
<name>A0ABR1HY63_9HYPO</name>
<feature type="signal peptide" evidence="1">
    <location>
        <begin position="1"/>
        <end position="20"/>
    </location>
</feature>
<dbReference type="EMBL" id="JAZAVK010000080">
    <property type="protein sequence ID" value="KAK7425568.1"/>
    <property type="molecule type" value="Genomic_DNA"/>
</dbReference>
<keyword evidence="1" id="KW-0732">Signal</keyword>
<accession>A0ABR1HY63</accession>
<gene>
    <name evidence="2" type="ORF">QQZ08_008009</name>
</gene>
<evidence type="ECO:0000313" key="2">
    <source>
        <dbReference type="EMBL" id="KAK7425568.1"/>
    </source>
</evidence>
<keyword evidence="3" id="KW-1185">Reference proteome</keyword>
<feature type="chain" id="PRO_5047366808" evidence="1">
    <location>
        <begin position="21"/>
        <end position="74"/>
    </location>
</feature>